<sequence>MNVEIERKFLVKNNNFKQESYNKTYIKQGYLNSDEKRVVRVRITDTEAFITIKGKSNKKGTTRFEWEKSISVLDAQQLLLLSEPTLIEKTRFYVKKGNHTYEIDEFLGDNLGLIVAEIELNSEDENFEKPTWLGKEVTGDLKYYNSRISKHPFKNWM</sequence>
<dbReference type="RefSeq" id="WP_088352731.1">
    <property type="nucleotide sequence ID" value="NZ_CP061813.1"/>
</dbReference>
<evidence type="ECO:0000313" key="3">
    <source>
        <dbReference type="EMBL" id="QOD60028.1"/>
    </source>
</evidence>
<dbReference type="Pfam" id="PF01928">
    <property type="entry name" value="CYTH"/>
    <property type="match status" value="1"/>
</dbReference>
<keyword evidence="4" id="KW-1185">Reference proteome</keyword>
<dbReference type="InterPro" id="IPR012042">
    <property type="entry name" value="NeuTTM/CthTTM-like"/>
</dbReference>
<dbReference type="AlphaFoldDB" id="A0A7L8ADE2"/>
<dbReference type="InterPro" id="IPR033469">
    <property type="entry name" value="CYTH-like_dom_sf"/>
</dbReference>
<dbReference type="SUPFAM" id="SSF55154">
    <property type="entry name" value="CYTH-like phosphatases"/>
    <property type="match status" value="1"/>
</dbReference>
<name>A0A7L8ADE2_9FLAO</name>
<organism evidence="3 4">
    <name type="scientific">Polaribacter haliotis</name>
    <dbReference type="NCBI Taxonomy" id="1888915"/>
    <lineage>
        <taxon>Bacteria</taxon>
        <taxon>Pseudomonadati</taxon>
        <taxon>Bacteroidota</taxon>
        <taxon>Flavobacteriia</taxon>
        <taxon>Flavobacteriales</taxon>
        <taxon>Flavobacteriaceae</taxon>
    </lineage>
</organism>
<dbReference type="InterPro" id="IPR023577">
    <property type="entry name" value="CYTH_domain"/>
</dbReference>
<dbReference type="PIRSF" id="PIRSF016487">
    <property type="entry name" value="CYTH_UCP016487"/>
    <property type="match status" value="1"/>
</dbReference>
<reference evidence="3 4" key="1">
    <citation type="journal article" date="2016" name="Int. J. Syst. Evol. Microbiol.">
        <title>Polaribacter haliotis sp. nov., isolated from the gut of abalone Haliotis discus hannai.</title>
        <authorList>
            <person name="Kim Y.O."/>
            <person name="Park I.S."/>
            <person name="Park S."/>
            <person name="Nam B.H."/>
            <person name="Park J.M."/>
            <person name="Kim D.G."/>
            <person name="Yoon J.H."/>
        </authorList>
    </citation>
    <scope>NUCLEOTIDE SEQUENCE [LARGE SCALE GENOMIC DNA]</scope>
    <source>
        <strain evidence="3 4">KCTC 52418</strain>
    </source>
</reference>
<dbReference type="PANTHER" id="PTHR40114">
    <property type="entry name" value="SLR0698 PROTEIN"/>
    <property type="match status" value="1"/>
</dbReference>
<accession>A0A7L8ADE2</accession>
<dbReference type="KEGG" id="phal:H9I45_11810"/>
<dbReference type="PANTHER" id="PTHR40114:SF1">
    <property type="entry name" value="SLR0698 PROTEIN"/>
    <property type="match status" value="1"/>
</dbReference>
<gene>
    <name evidence="3" type="ORF">H9I45_11810</name>
</gene>
<evidence type="ECO:0000256" key="1">
    <source>
        <dbReference type="PIRSR" id="PIRSR016487-1"/>
    </source>
</evidence>
<dbReference type="CDD" id="cd07891">
    <property type="entry name" value="CYTH-like_CthTTM-like_1"/>
    <property type="match status" value="1"/>
</dbReference>
<evidence type="ECO:0000313" key="4">
    <source>
        <dbReference type="Proteomes" id="UP000516764"/>
    </source>
</evidence>
<dbReference type="SMART" id="SM01118">
    <property type="entry name" value="CYTH"/>
    <property type="match status" value="1"/>
</dbReference>
<dbReference type="PROSITE" id="PS51707">
    <property type="entry name" value="CYTH"/>
    <property type="match status" value="1"/>
</dbReference>
<dbReference type="Proteomes" id="UP000516764">
    <property type="component" value="Chromosome"/>
</dbReference>
<feature type="domain" description="CYTH" evidence="2">
    <location>
        <begin position="2"/>
        <end position="150"/>
    </location>
</feature>
<dbReference type="EMBL" id="CP061813">
    <property type="protein sequence ID" value="QOD60028.1"/>
    <property type="molecule type" value="Genomic_DNA"/>
</dbReference>
<proteinExistence type="predicted"/>
<protein>
    <submittedName>
        <fullName evidence="3">CYTH domain-containing protein</fullName>
    </submittedName>
</protein>
<dbReference type="Gene3D" id="2.40.320.10">
    <property type="entry name" value="Hypothetical Protein Pfu-838710-001"/>
    <property type="match status" value="1"/>
</dbReference>
<feature type="active site" description="Proton acceptor" evidence="1">
    <location>
        <position position="30"/>
    </location>
</feature>
<evidence type="ECO:0000259" key="2">
    <source>
        <dbReference type="PROSITE" id="PS51707"/>
    </source>
</evidence>
<dbReference type="OrthoDB" id="9805588at2"/>